<accession>A0ABS3W8F5</accession>
<gene>
    <name evidence="2" type="ORF">I8J29_10310</name>
</gene>
<keyword evidence="3" id="KW-1185">Reference proteome</keyword>
<dbReference type="RefSeq" id="WP_208847545.1">
    <property type="nucleotide sequence ID" value="NZ_JAGGDJ010000005.1"/>
</dbReference>
<feature type="transmembrane region" description="Helical" evidence="1">
    <location>
        <begin position="57"/>
        <end position="80"/>
    </location>
</feature>
<protein>
    <submittedName>
        <fullName evidence="2">DUF2304 domain-containing protein</fullName>
    </submittedName>
</protein>
<proteinExistence type="predicted"/>
<keyword evidence="1" id="KW-1133">Transmembrane helix</keyword>
<feature type="transmembrane region" description="Helical" evidence="1">
    <location>
        <begin position="30"/>
        <end position="51"/>
    </location>
</feature>
<keyword evidence="1" id="KW-0472">Membrane</keyword>
<comment type="caution">
    <text evidence="2">The sequence shown here is derived from an EMBL/GenBank/DDBJ whole genome shotgun (WGS) entry which is preliminary data.</text>
</comment>
<evidence type="ECO:0000256" key="1">
    <source>
        <dbReference type="SAM" id="Phobius"/>
    </source>
</evidence>
<dbReference type="Pfam" id="PF10066">
    <property type="entry name" value="DUF2304"/>
    <property type="match status" value="1"/>
</dbReference>
<dbReference type="InterPro" id="IPR019277">
    <property type="entry name" value="DUF2304"/>
</dbReference>
<sequence length="124" mass="14036">MNQLVALLITVFFLGLIVYFTVTQKLKDRYAFLWLVTAAAGVLAAVCIPLLNRFAVWIGIAYMPTFVFLVTIIFILALLVRQTISLSKQADRMKTLTQEFAVMEKRLLELQQSAPASAERREPL</sequence>
<dbReference type="EMBL" id="JAGGDJ010000005">
    <property type="protein sequence ID" value="MBO7744591.1"/>
    <property type="molecule type" value="Genomic_DNA"/>
</dbReference>
<feature type="transmembrane region" description="Helical" evidence="1">
    <location>
        <begin position="6"/>
        <end position="23"/>
    </location>
</feature>
<keyword evidence="1" id="KW-0812">Transmembrane</keyword>
<dbReference type="Proteomes" id="UP000670947">
    <property type="component" value="Unassembled WGS sequence"/>
</dbReference>
<reference evidence="2 3" key="1">
    <citation type="submission" date="2021-03" db="EMBL/GenBank/DDBJ databases">
        <title>Paenibacillus artemisicola MWE-103 whole genome sequence.</title>
        <authorList>
            <person name="Ham Y.J."/>
        </authorList>
    </citation>
    <scope>NUCLEOTIDE SEQUENCE [LARGE SCALE GENOMIC DNA]</scope>
    <source>
        <strain evidence="2 3">MWE-103</strain>
    </source>
</reference>
<organism evidence="2 3">
    <name type="scientific">Paenibacillus artemisiicola</name>
    <dbReference type="NCBI Taxonomy" id="1172618"/>
    <lineage>
        <taxon>Bacteria</taxon>
        <taxon>Bacillati</taxon>
        <taxon>Bacillota</taxon>
        <taxon>Bacilli</taxon>
        <taxon>Bacillales</taxon>
        <taxon>Paenibacillaceae</taxon>
        <taxon>Paenibacillus</taxon>
    </lineage>
</organism>
<evidence type="ECO:0000313" key="3">
    <source>
        <dbReference type="Proteomes" id="UP000670947"/>
    </source>
</evidence>
<evidence type="ECO:0000313" key="2">
    <source>
        <dbReference type="EMBL" id="MBO7744591.1"/>
    </source>
</evidence>
<name>A0ABS3W8F5_9BACL</name>